<keyword evidence="2" id="KW-1185">Reference proteome</keyword>
<name>A0ABR9GFG9_9GAMM</name>
<protein>
    <submittedName>
        <fullName evidence="1">DUF488 domain-containing protein</fullName>
    </submittedName>
</protein>
<dbReference type="Pfam" id="PF04343">
    <property type="entry name" value="DUF488"/>
    <property type="match status" value="1"/>
</dbReference>
<reference evidence="1 2" key="1">
    <citation type="submission" date="2020-09" db="EMBL/GenBank/DDBJ databases">
        <title>Dyella sp. 7MK23 isolated from forest soil.</title>
        <authorList>
            <person name="Fu J."/>
        </authorList>
    </citation>
    <scope>NUCLEOTIDE SEQUENCE [LARGE SCALE GENOMIC DNA]</scope>
    <source>
        <strain evidence="1 2">7MK23</strain>
    </source>
</reference>
<dbReference type="Proteomes" id="UP000651010">
    <property type="component" value="Unassembled WGS sequence"/>
</dbReference>
<dbReference type="PANTHER" id="PTHR39337">
    <property type="entry name" value="BLR5642 PROTEIN"/>
    <property type="match status" value="1"/>
</dbReference>
<proteinExistence type="predicted"/>
<dbReference type="RefSeq" id="WP_192557639.1">
    <property type="nucleotide sequence ID" value="NZ_JACZZA010000017.1"/>
</dbReference>
<accession>A0ABR9GFG9</accession>
<dbReference type="InterPro" id="IPR007438">
    <property type="entry name" value="DUF488"/>
</dbReference>
<comment type="caution">
    <text evidence="1">The sequence shown here is derived from an EMBL/GenBank/DDBJ whole genome shotgun (WGS) entry which is preliminary data.</text>
</comment>
<dbReference type="EMBL" id="JACZZA010000017">
    <property type="protein sequence ID" value="MBE1162791.1"/>
    <property type="molecule type" value="Genomic_DNA"/>
</dbReference>
<evidence type="ECO:0000313" key="1">
    <source>
        <dbReference type="EMBL" id="MBE1162791.1"/>
    </source>
</evidence>
<dbReference type="PANTHER" id="PTHR39337:SF1">
    <property type="entry name" value="BLR5642 PROTEIN"/>
    <property type="match status" value="1"/>
</dbReference>
<evidence type="ECO:0000313" key="2">
    <source>
        <dbReference type="Proteomes" id="UP000651010"/>
    </source>
</evidence>
<sequence>MSEKKEATVLTIGHSSHPIERFVALLKQNGVTAVADVRSSPFSRHNPQYNRESLLEALSGAGIVYVFVGKELGARSSDPSCYENGRVQYARLAKTSLFESGIDRVLQGVKKYRIALMCAEKEPLDCHRTLLVSRALESREVSILHILSNGEAEPQSKTMSRLLDMVGLPQEDMFRTREQLIEEACKLREQKVAYVDASQVEQVNP</sequence>
<gene>
    <name evidence="1" type="ORF">IGX34_20595</name>
</gene>
<organism evidence="1 2">
    <name type="scientific">Dyella acidiphila</name>
    <dbReference type="NCBI Taxonomy" id="2775866"/>
    <lineage>
        <taxon>Bacteria</taxon>
        <taxon>Pseudomonadati</taxon>
        <taxon>Pseudomonadota</taxon>
        <taxon>Gammaproteobacteria</taxon>
        <taxon>Lysobacterales</taxon>
        <taxon>Rhodanobacteraceae</taxon>
        <taxon>Dyella</taxon>
    </lineage>
</organism>